<dbReference type="PANTHER" id="PTHR11706">
    <property type="entry name" value="SOLUTE CARRIER PROTEIN FAMILY 11 MEMBER"/>
    <property type="match status" value="1"/>
</dbReference>
<evidence type="ECO:0000256" key="5">
    <source>
        <dbReference type="SAM" id="Phobius"/>
    </source>
</evidence>
<dbReference type="RefSeq" id="WP_191308140.1">
    <property type="nucleotide sequence ID" value="NZ_BNCL01000002.1"/>
</dbReference>
<feature type="transmembrane region" description="Helical" evidence="5">
    <location>
        <begin position="286"/>
        <end position="311"/>
    </location>
</feature>
<evidence type="ECO:0000313" key="6">
    <source>
        <dbReference type="EMBL" id="MBL3671949.1"/>
    </source>
</evidence>
<gene>
    <name evidence="6" type="ORF">JL111_00500</name>
</gene>
<dbReference type="Proteomes" id="UP000644749">
    <property type="component" value="Unassembled WGS sequence"/>
</dbReference>
<evidence type="ECO:0000256" key="4">
    <source>
        <dbReference type="ARBA" id="ARBA00023136"/>
    </source>
</evidence>
<organism evidence="6 7">
    <name type="scientific">Paracoccus aerius</name>
    <dbReference type="NCBI Taxonomy" id="1915382"/>
    <lineage>
        <taxon>Bacteria</taxon>
        <taxon>Pseudomonadati</taxon>
        <taxon>Pseudomonadota</taxon>
        <taxon>Alphaproteobacteria</taxon>
        <taxon>Rhodobacterales</taxon>
        <taxon>Paracoccaceae</taxon>
        <taxon>Paracoccus</taxon>
    </lineage>
</organism>
<dbReference type="PANTHER" id="PTHR11706:SF2">
    <property type="entry name" value="TRANSPORTER PROTEIN"/>
    <property type="match status" value="1"/>
</dbReference>
<feature type="transmembrane region" description="Helical" evidence="5">
    <location>
        <begin position="124"/>
        <end position="140"/>
    </location>
</feature>
<name>A0ABS1S1A0_9RHOB</name>
<feature type="transmembrane region" description="Helical" evidence="5">
    <location>
        <begin position="41"/>
        <end position="63"/>
    </location>
</feature>
<evidence type="ECO:0000256" key="2">
    <source>
        <dbReference type="ARBA" id="ARBA00022692"/>
    </source>
</evidence>
<feature type="transmembrane region" description="Helical" evidence="5">
    <location>
        <begin position="152"/>
        <end position="169"/>
    </location>
</feature>
<feature type="transmembrane region" description="Helical" evidence="5">
    <location>
        <begin position="189"/>
        <end position="209"/>
    </location>
</feature>
<feature type="transmembrane region" description="Helical" evidence="5">
    <location>
        <begin position="323"/>
        <end position="347"/>
    </location>
</feature>
<dbReference type="InterPro" id="IPR001046">
    <property type="entry name" value="NRAMP_fam"/>
</dbReference>
<reference evidence="6 7" key="1">
    <citation type="submission" date="2021-01" db="EMBL/GenBank/DDBJ databases">
        <title>011410 draft genome.</title>
        <authorList>
            <person name="Lang L."/>
        </authorList>
    </citation>
    <scope>NUCLEOTIDE SEQUENCE [LARGE SCALE GENOMIC DNA]</scope>
    <source>
        <strain evidence="6 7">KCTC 42845</strain>
    </source>
</reference>
<keyword evidence="7" id="KW-1185">Reference proteome</keyword>
<protein>
    <submittedName>
        <fullName evidence="6">Divalent metal cation transporter</fullName>
    </submittedName>
</protein>
<evidence type="ECO:0000256" key="1">
    <source>
        <dbReference type="ARBA" id="ARBA00004141"/>
    </source>
</evidence>
<evidence type="ECO:0000256" key="3">
    <source>
        <dbReference type="ARBA" id="ARBA00022989"/>
    </source>
</evidence>
<keyword evidence="2 5" id="KW-0812">Transmembrane</keyword>
<dbReference type="Pfam" id="PF01566">
    <property type="entry name" value="Nramp"/>
    <property type="match status" value="1"/>
</dbReference>
<sequence>MSAKAVPSAADATLRGGFLAAIFLMATSAIGPGFITQTATFTAKLGAAFAFAILASILIDFVVQLNIWRITALTRKNASETANAAIPGAGYLLAVLVMVGGLAFNVGNIAGAGLGLNAMFGLDPKIGGSLSALLAIGVFLSKRAGLLLDRSLIGLGILMIVMTVIVAVTSNPPVGEALRQTIFPDVIDFPTITTIVGGTVGGYITYSGAHRLLDKGLVGEQNLAAVTRASLTGIAVTGVMRFVLFLAILGVVASGVTLDLSSQAANPAAQAFAAALGDWGMRIFGVVLWAAAITSVIGAAYTSVSFLVAFMTMTDRSRNIATVIFITVSLAVFITIGTAPAALLVFVGGFNGLILPIGLTIFTYVGFARSDLMGGHRYNRPLLILSAIVCALTWYMGYRSIGPIFAFLGL</sequence>
<feature type="transmembrane region" description="Helical" evidence="5">
    <location>
        <begin position="12"/>
        <end position="35"/>
    </location>
</feature>
<keyword evidence="4 5" id="KW-0472">Membrane</keyword>
<comment type="caution">
    <text evidence="6">The sequence shown here is derived from an EMBL/GenBank/DDBJ whole genome shotgun (WGS) entry which is preliminary data.</text>
</comment>
<evidence type="ECO:0000313" key="7">
    <source>
        <dbReference type="Proteomes" id="UP000644749"/>
    </source>
</evidence>
<accession>A0ABS1S1A0</accession>
<comment type="subcellular location">
    <subcellularLocation>
        <location evidence="1">Membrane</location>
        <topology evidence="1">Multi-pass membrane protein</topology>
    </subcellularLocation>
</comment>
<dbReference type="EMBL" id="JAESHT010000001">
    <property type="protein sequence ID" value="MBL3671949.1"/>
    <property type="molecule type" value="Genomic_DNA"/>
</dbReference>
<feature type="transmembrane region" description="Helical" evidence="5">
    <location>
        <begin position="230"/>
        <end position="253"/>
    </location>
</feature>
<feature type="transmembrane region" description="Helical" evidence="5">
    <location>
        <begin position="382"/>
        <end position="401"/>
    </location>
</feature>
<keyword evidence="3 5" id="KW-1133">Transmembrane helix</keyword>
<feature type="transmembrane region" description="Helical" evidence="5">
    <location>
        <begin position="84"/>
        <end position="104"/>
    </location>
</feature>
<feature type="transmembrane region" description="Helical" evidence="5">
    <location>
        <begin position="353"/>
        <end position="370"/>
    </location>
</feature>
<proteinExistence type="predicted"/>